<evidence type="ECO:0000256" key="5">
    <source>
        <dbReference type="ARBA" id="ARBA00023136"/>
    </source>
</evidence>
<name>A0A913Z2S7_PATMI</name>
<keyword evidence="5 6" id="KW-0472">Membrane</keyword>
<comment type="subcellular location">
    <subcellularLocation>
        <location evidence="1">Mitochondrion membrane</location>
    </subcellularLocation>
</comment>
<dbReference type="OMA" id="DQGEAPC"/>
<dbReference type="RefSeq" id="XP_038046012.1">
    <property type="nucleotide sequence ID" value="XM_038190084.1"/>
</dbReference>
<dbReference type="PANTHER" id="PTHR12297">
    <property type="entry name" value="HYPOXIA-INDUCBILE GENE 1 HIG1 -RELATED"/>
    <property type="match status" value="1"/>
</dbReference>
<dbReference type="Gene3D" id="6.10.140.1320">
    <property type="match status" value="1"/>
</dbReference>
<accession>A0A913Z2S7</accession>
<evidence type="ECO:0000259" key="7">
    <source>
        <dbReference type="PROSITE" id="PS51503"/>
    </source>
</evidence>
<keyword evidence="9" id="KW-1185">Reference proteome</keyword>
<dbReference type="Pfam" id="PF04588">
    <property type="entry name" value="HIG_1_N"/>
    <property type="match status" value="1"/>
</dbReference>
<dbReference type="OrthoDB" id="10003563at2759"/>
<dbReference type="GO" id="GO:0031966">
    <property type="term" value="C:mitochondrial membrane"/>
    <property type="evidence" value="ECO:0007669"/>
    <property type="project" value="UniProtKB-SubCell"/>
</dbReference>
<dbReference type="PROSITE" id="PS51503">
    <property type="entry name" value="HIG1"/>
    <property type="match status" value="1"/>
</dbReference>
<dbReference type="PANTHER" id="PTHR12297:SF3">
    <property type="entry name" value="HIG1 DOMAIN FAMILY MEMBER 1A"/>
    <property type="match status" value="1"/>
</dbReference>
<dbReference type="EnsemblMetazoa" id="XM_038190084.1">
    <property type="protein sequence ID" value="XP_038046012.1"/>
    <property type="gene ID" value="LOC119720419"/>
</dbReference>
<reference evidence="8" key="1">
    <citation type="submission" date="2022-11" db="UniProtKB">
        <authorList>
            <consortium name="EnsemblMetazoa"/>
        </authorList>
    </citation>
    <scope>IDENTIFICATION</scope>
</reference>
<evidence type="ECO:0000256" key="3">
    <source>
        <dbReference type="ARBA" id="ARBA00022989"/>
    </source>
</evidence>
<sequence length="99" mass="10781">MAGAPSSTVTQTPNIDYGQYKETAVEKLKRKAYDEPFVPLGITAFVGALVWGAVSYKHRKGMSTSIYLMRLRVVAQTCVVGAMTVGAAVTMFKNTMKKD</sequence>
<evidence type="ECO:0000313" key="9">
    <source>
        <dbReference type="Proteomes" id="UP000887568"/>
    </source>
</evidence>
<evidence type="ECO:0000256" key="2">
    <source>
        <dbReference type="ARBA" id="ARBA00022692"/>
    </source>
</evidence>
<proteinExistence type="predicted"/>
<evidence type="ECO:0000256" key="6">
    <source>
        <dbReference type="SAM" id="Phobius"/>
    </source>
</evidence>
<feature type="transmembrane region" description="Helical" evidence="6">
    <location>
        <begin position="37"/>
        <end position="54"/>
    </location>
</feature>
<protein>
    <recommendedName>
        <fullName evidence="7">HIG1 domain-containing protein</fullName>
    </recommendedName>
</protein>
<keyword evidence="3 6" id="KW-1133">Transmembrane helix</keyword>
<keyword evidence="4" id="KW-0496">Mitochondrion</keyword>
<evidence type="ECO:0000256" key="4">
    <source>
        <dbReference type="ARBA" id="ARBA00023128"/>
    </source>
</evidence>
<dbReference type="GeneID" id="119720419"/>
<evidence type="ECO:0000313" key="8">
    <source>
        <dbReference type="EnsemblMetazoa" id="XP_038046012.1"/>
    </source>
</evidence>
<organism evidence="8 9">
    <name type="scientific">Patiria miniata</name>
    <name type="common">Bat star</name>
    <name type="synonym">Asterina miniata</name>
    <dbReference type="NCBI Taxonomy" id="46514"/>
    <lineage>
        <taxon>Eukaryota</taxon>
        <taxon>Metazoa</taxon>
        <taxon>Echinodermata</taxon>
        <taxon>Eleutherozoa</taxon>
        <taxon>Asterozoa</taxon>
        <taxon>Asteroidea</taxon>
        <taxon>Valvatacea</taxon>
        <taxon>Valvatida</taxon>
        <taxon>Asterinidae</taxon>
        <taxon>Patiria</taxon>
    </lineage>
</organism>
<keyword evidence="2 6" id="KW-0812">Transmembrane</keyword>
<dbReference type="GO" id="GO:0097250">
    <property type="term" value="P:mitochondrial respirasome assembly"/>
    <property type="evidence" value="ECO:0007669"/>
    <property type="project" value="TreeGrafter"/>
</dbReference>
<dbReference type="InterPro" id="IPR050355">
    <property type="entry name" value="RCF1"/>
</dbReference>
<dbReference type="Proteomes" id="UP000887568">
    <property type="component" value="Unplaced"/>
</dbReference>
<evidence type="ECO:0000256" key="1">
    <source>
        <dbReference type="ARBA" id="ARBA00004325"/>
    </source>
</evidence>
<feature type="domain" description="HIG1" evidence="7">
    <location>
        <begin position="9"/>
        <end position="99"/>
    </location>
</feature>
<dbReference type="AlphaFoldDB" id="A0A913Z2S7"/>
<feature type="transmembrane region" description="Helical" evidence="6">
    <location>
        <begin position="74"/>
        <end position="92"/>
    </location>
</feature>
<dbReference type="InterPro" id="IPR007667">
    <property type="entry name" value="Hypoxia_induced_domain"/>
</dbReference>